<evidence type="ECO:0000313" key="11">
    <source>
        <dbReference type="Proteomes" id="UP000189674"/>
    </source>
</evidence>
<evidence type="ECO:0000256" key="1">
    <source>
        <dbReference type="ARBA" id="ARBA00000135"/>
    </source>
</evidence>
<feature type="binding site" evidence="8">
    <location>
        <position position="282"/>
    </location>
    <ligand>
        <name>Mn(2+)</name>
        <dbReference type="ChEBI" id="CHEBI:29035"/>
        <label>1</label>
    </ligand>
</feature>
<evidence type="ECO:0000256" key="4">
    <source>
        <dbReference type="ARBA" id="ARBA00022438"/>
    </source>
</evidence>
<dbReference type="NCBIfam" id="NF002073">
    <property type="entry name" value="PRK00913.1-2"/>
    <property type="match status" value="1"/>
</dbReference>
<keyword evidence="7 8" id="KW-0464">Manganese</keyword>
<feature type="binding site" evidence="8">
    <location>
        <position position="282"/>
    </location>
    <ligand>
        <name>Mn(2+)</name>
        <dbReference type="ChEBI" id="CHEBI:29035"/>
        <label>2</label>
    </ligand>
</feature>
<proteinExistence type="inferred from homology"/>
<dbReference type="Gene3D" id="3.40.220.10">
    <property type="entry name" value="Leucine Aminopeptidase, subunit E, domain 1"/>
    <property type="match status" value="1"/>
</dbReference>
<dbReference type="NCBIfam" id="NF002074">
    <property type="entry name" value="PRK00913.1-4"/>
    <property type="match status" value="1"/>
</dbReference>
<dbReference type="Proteomes" id="UP000189674">
    <property type="component" value="Chromosome"/>
</dbReference>
<feature type="active site" evidence="8">
    <location>
        <position position="289"/>
    </location>
</feature>
<feature type="binding site" evidence="8">
    <location>
        <position position="300"/>
    </location>
    <ligand>
        <name>Mn(2+)</name>
        <dbReference type="ChEBI" id="CHEBI:29035"/>
        <label>2</label>
    </ligand>
</feature>
<dbReference type="GO" id="GO:0006508">
    <property type="term" value="P:proteolysis"/>
    <property type="evidence" value="ECO:0007669"/>
    <property type="project" value="UniProtKB-KW"/>
</dbReference>
<comment type="catalytic activity">
    <reaction evidence="1 8">
        <text>Release of an N-terminal amino acid, Xaa-|-Yaa-, in which Xaa is preferably Leu, but may be other amino acids including Pro although not Arg or Lys, and Yaa may be Pro. Amino acid amides and methyl esters are also readily hydrolyzed, but rates on arylamides are exceedingly low.</text>
        <dbReference type="EC" id="3.4.11.1"/>
    </reaction>
</comment>
<dbReference type="STRING" id="1936003.STSP2_00907"/>
<evidence type="ECO:0000256" key="6">
    <source>
        <dbReference type="ARBA" id="ARBA00022801"/>
    </source>
</evidence>
<feature type="binding site" evidence="8">
    <location>
        <position position="361"/>
    </location>
    <ligand>
        <name>Mn(2+)</name>
        <dbReference type="ChEBI" id="CHEBI:29035"/>
        <label>2</label>
    </ligand>
</feature>
<dbReference type="SUPFAM" id="SSF52949">
    <property type="entry name" value="Macro domain-like"/>
    <property type="match status" value="1"/>
</dbReference>
<dbReference type="Pfam" id="PF00883">
    <property type="entry name" value="Peptidase_M17"/>
    <property type="match status" value="1"/>
</dbReference>
<keyword evidence="6 8" id="KW-0378">Hydrolase</keyword>
<dbReference type="AlphaFoldDB" id="A0A1U9NJ48"/>
<evidence type="ECO:0000313" key="10">
    <source>
        <dbReference type="EMBL" id="AQT67758.1"/>
    </source>
</evidence>
<dbReference type="CDD" id="cd00433">
    <property type="entry name" value="Peptidase_M17"/>
    <property type="match status" value="1"/>
</dbReference>
<keyword evidence="11" id="KW-1185">Reference proteome</keyword>
<dbReference type="EMBL" id="CP019791">
    <property type="protein sequence ID" value="AQT67758.1"/>
    <property type="molecule type" value="Genomic_DNA"/>
</dbReference>
<dbReference type="GO" id="GO:0005737">
    <property type="term" value="C:cytoplasm"/>
    <property type="evidence" value="ECO:0007669"/>
    <property type="project" value="UniProtKB-SubCell"/>
</dbReference>
<reference evidence="11" key="1">
    <citation type="submission" date="2017-02" db="EMBL/GenBank/DDBJ databases">
        <title>Comparative genomics and description of representatives of a novel lineage of planctomycetes thriving in anoxic sediments.</title>
        <authorList>
            <person name="Spring S."/>
            <person name="Bunk B."/>
            <person name="Sproer C."/>
        </authorList>
    </citation>
    <scope>NUCLEOTIDE SEQUENCE [LARGE SCALE GENOMIC DNA]</scope>
    <source>
        <strain evidence="11">ST-NAGAB-D1</strain>
    </source>
</reference>
<keyword evidence="4 8" id="KW-0031">Aminopeptidase</keyword>
<feature type="binding site" evidence="8">
    <location>
        <position position="359"/>
    </location>
    <ligand>
        <name>Mn(2+)</name>
        <dbReference type="ChEBI" id="CHEBI:29035"/>
        <label>1</label>
    </ligand>
</feature>
<comment type="similarity">
    <text evidence="3 8">Belongs to the peptidase M17 family.</text>
</comment>
<dbReference type="EC" id="3.4.11.10" evidence="8"/>
<feature type="binding site" evidence="8">
    <location>
        <position position="277"/>
    </location>
    <ligand>
        <name>Mn(2+)</name>
        <dbReference type="ChEBI" id="CHEBI:29035"/>
        <label>2</label>
    </ligand>
</feature>
<dbReference type="EC" id="3.4.11.1" evidence="8"/>
<feature type="binding site" evidence="8">
    <location>
        <position position="361"/>
    </location>
    <ligand>
        <name>Mn(2+)</name>
        <dbReference type="ChEBI" id="CHEBI:29035"/>
        <label>1</label>
    </ligand>
</feature>
<evidence type="ECO:0000256" key="8">
    <source>
        <dbReference type="HAMAP-Rule" id="MF_00181"/>
    </source>
</evidence>
<dbReference type="InterPro" id="IPR008283">
    <property type="entry name" value="Peptidase_M17_N"/>
</dbReference>
<comment type="function">
    <text evidence="8">Presumably involved in the processing and regular turnover of intracellular proteins. Catalyzes the removal of unsubstituted N-terminal amino acids from various peptides.</text>
</comment>
<dbReference type="InterPro" id="IPR011356">
    <property type="entry name" value="Leucine_aapep/pepB"/>
</dbReference>
<dbReference type="PRINTS" id="PR00481">
    <property type="entry name" value="LAMNOPPTDASE"/>
</dbReference>
<dbReference type="SUPFAM" id="SSF53187">
    <property type="entry name" value="Zn-dependent exopeptidases"/>
    <property type="match status" value="1"/>
</dbReference>
<comment type="cofactor">
    <cofactor evidence="8">
        <name>Mn(2+)</name>
        <dbReference type="ChEBI" id="CHEBI:29035"/>
    </cofactor>
    <text evidence="8">Binds 2 manganese ions per subunit.</text>
</comment>
<keyword evidence="5 8" id="KW-0645">Protease</keyword>
<keyword evidence="8" id="KW-0963">Cytoplasm</keyword>
<dbReference type="InterPro" id="IPR000819">
    <property type="entry name" value="Peptidase_M17_C"/>
</dbReference>
<dbReference type="KEGG" id="alus:STSP2_00907"/>
<keyword evidence="8" id="KW-0479">Metal-binding</keyword>
<comment type="subcellular location">
    <subcellularLocation>
        <location evidence="8">Cytoplasm</location>
    </subcellularLocation>
</comment>
<feature type="domain" description="Cytosol aminopeptidase" evidence="9">
    <location>
        <begin position="357"/>
        <end position="364"/>
    </location>
</feature>
<evidence type="ECO:0000259" key="9">
    <source>
        <dbReference type="PROSITE" id="PS00631"/>
    </source>
</evidence>
<name>A0A1U9NJ48_9BACT</name>
<dbReference type="RefSeq" id="WP_146660203.1">
    <property type="nucleotide sequence ID" value="NZ_CP019791.1"/>
</dbReference>
<dbReference type="GO" id="GO:0030145">
    <property type="term" value="F:manganese ion binding"/>
    <property type="evidence" value="ECO:0007669"/>
    <property type="project" value="UniProtKB-UniRule"/>
</dbReference>
<accession>A0A1U9NJ48</accession>
<dbReference type="InterPro" id="IPR023042">
    <property type="entry name" value="Peptidase_M17_leu_NH2_pept"/>
</dbReference>
<dbReference type="PANTHER" id="PTHR11963:SF23">
    <property type="entry name" value="CYTOSOL AMINOPEPTIDASE"/>
    <property type="match status" value="1"/>
</dbReference>
<dbReference type="GO" id="GO:0070006">
    <property type="term" value="F:metalloaminopeptidase activity"/>
    <property type="evidence" value="ECO:0007669"/>
    <property type="project" value="InterPro"/>
</dbReference>
<dbReference type="Gene3D" id="3.40.630.10">
    <property type="entry name" value="Zn peptidases"/>
    <property type="match status" value="1"/>
</dbReference>
<dbReference type="OrthoDB" id="9809354at2"/>
<gene>
    <name evidence="8 10" type="primary">pepA</name>
    <name evidence="10" type="ORF">STSP2_00907</name>
</gene>
<evidence type="ECO:0000256" key="7">
    <source>
        <dbReference type="ARBA" id="ARBA00023211"/>
    </source>
</evidence>
<sequence length="507" mass="53184">MPKRAIDISVKTRKADPSQIKADILAVGIFSDSKKPAGLAKDIDKQLNGEIGNLLGMEDFTGGFGKTAVLYTNGRITAPRVLLVGLGEKKELASCKLRKAAAHAADKAVNLKARTLALAIHQDLPAKFDLTDVGQTLTEGIYMGGYRYDEFVSKKDSRLNKLNVLLTDADQSAARKLGKGAKAGNIIGQAQSFARTIANRPGNIINPKTLASTARKMASDIPGLTCTVITEKQLKQKKAGGILAVGGGSATKPCMIVLKYSPTGKTKSKRNIALVGKAVTFDAGGISLKPSAGMHDMKFDKGGGMCVLGAMQAISKLKPAATVYGIIPAAENMPSGTSYRPGDIVTTMSGKTVEIQNTDAEGRMILADAIHHATQLKCDTIVDVATLTGACVVALGKHMAGLMSSDDKLIDQLKQAADKSGERVWHLPSGPEYLEQMKSKIADLKNTGGKGGGACTAAAFLKEFAGDAKWAHIDIAGVEIFTDGSKIGSPGSPGFGVRLLTEYVTNA</sequence>
<dbReference type="InterPro" id="IPR043472">
    <property type="entry name" value="Macro_dom-like"/>
</dbReference>
<protein>
    <recommendedName>
        <fullName evidence="8">Probable cytosol aminopeptidase</fullName>
        <ecNumber evidence="8">3.4.11.1</ecNumber>
    </recommendedName>
    <alternativeName>
        <fullName evidence="8">Leucine aminopeptidase</fullName>
        <shortName evidence="8">LAP</shortName>
        <ecNumber evidence="8">3.4.11.10</ecNumber>
    </alternativeName>
    <alternativeName>
        <fullName evidence="8">Leucyl aminopeptidase</fullName>
    </alternativeName>
</protein>
<dbReference type="Pfam" id="PF02789">
    <property type="entry name" value="Peptidase_M17_N"/>
    <property type="match status" value="1"/>
</dbReference>
<evidence type="ECO:0000256" key="5">
    <source>
        <dbReference type="ARBA" id="ARBA00022670"/>
    </source>
</evidence>
<feature type="active site" evidence="8">
    <location>
        <position position="363"/>
    </location>
</feature>
<comment type="catalytic activity">
    <reaction evidence="2 8">
        <text>Release of an N-terminal amino acid, preferentially leucine, but not glutamic or aspartic acids.</text>
        <dbReference type="EC" id="3.4.11.10"/>
    </reaction>
</comment>
<evidence type="ECO:0000256" key="3">
    <source>
        <dbReference type="ARBA" id="ARBA00009528"/>
    </source>
</evidence>
<dbReference type="HAMAP" id="MF_00181">
    <property type="entry name" value="Cytosol_peptidase_M17"/>
    <property type="match status" value="1"/>
</dbReference>
<organism evidence="10 11">
    <name type="scientific">Anaerohalosphaera lusitana</name>
    <dbReference type="NCBI Taxonomy" id="1936003"/>
    <lineage>
        <taxon>Bacteria</taxon>
        <taxon>Pseudomonadati</taxon>
        <taxon>Planctomycetota</taxon>
        <taxon>Phycisphaerae</taxon>
        <taxon>Sedimentisphaerales</taxon>
        <taxon>Anaerohalosphaeraceae</taxon>
        <taxon>Anaerohalosphaera</taxon>
    </lineage>
</organism>
<dbReference type="PROSITE" id="PS00631">
    <property type="entry name" value="CYTOSOL_AP"/>
    <property type="match status" value="1"/>
</dbReference>
<evidence type="ECO:0000256" key="2">
    <source>
        <dbReference type="ARBA" id="ARBA00000967"/>
    </source>
</evidence>
<dbReference type="PANTHER" id="PTHR11963">
    <property type="entry name" value="LEUCINE AMINOPEPTIDASE-RELATED"/>
    <property type="match status" value="1"/>
</dbReference>